<reference evidence="2" key="1">
    <citation type="journal article" date="2019" name="Int. J. Syst. Evol. Microbiol.">
        <title>The Global Catalogue of Microorganisms (GCM) 10K type strain sequencing project: providing services to taxonomists for standard genome sequencing and annotation.</title>
        <authorList>
            <consortium name="The Broad Institute Genomics Platform"/>
            <consortium name="The Broad Institute Genome Sequencing Center for Infectious Disease"/>
            <person name="Wu L."/>
            <person name="Ma J."/>
        </authorList>
    </citation>
    <scope>NUCLEOTIDE SEQUENCE [LARGE SCALE GENOMIC DNA]</scope>
    <source>
        <strain evidence="2">CCUG 48884</strain>
    </source>
</reference>
<evidence type="ECO:0000313" key="1">
    <source>
        <dbReference type="EMBL" id="MFD1262660.1"/>
    </source>
</evidence>
<protein>
    <submittedName>
        <fullName evidence="1">Type II toxin-antitoxin system RelE/ParE family toxin</fullName>
    </submittedName>
</protein>
<gene>
    <name evidence="1" type="ORF">ACFQ4M_03635</name>
</gene>
<name>A0ABW3WBK2_9RHOO</name>
<comment type="caution">
    <text evidence="1">The sequence shown here is derived from an EMBL/GenBank/DDBJ whole genome shotgun (WGS) entry which is preliminary data.</text>
</comment>
<dbReference type="EMBL" id="JBHTMC010000006">
    <property type="protein sequence ID" value="MFD1262660.1"/>
    <property type="molecule type" value="Genomic_DNA"/>
</dbReference>
<accession>A0ABW3WBK2</accession>
<sequence length="112" mass="12618">MTYQVKELLLPDGSSPYARWFSALDPMAAAKVTIAAARIEQGNLSNVEWFRGIGEYKIDWGPGYRVYLAKDGLRIIVLLGGGSKKRQQQDIDEAVALWEEYKRRKAQTQKGA</sequence>
<keyword evidence="2" id="KW-1185">Reference proteome</keyword>
<dbReference type="Proteomes" id="UP001597158">
    <property type="component" value="Unassembled WGS sequence"/>
</dbReference>
<organism evidence="1 2">
    <name type="scientific">Thauera mechernichensis</name>
    <dbReference type="NCBI Taxonomy" id="82788"/>
    <lineage>
        <taxon>Bacteria</taxon>
        <taxon>Pseudomonadati</taxon>
        <taxon>Pseudomonadota</taxon>
        <taxon>Betaproteobacteria</taxon>
        <taxon>Rhodocyclales</taxon>
        <taxon>Zoogloeaceae</taxon>
        <taxon>Thauera</taxon>
    </lineage>
</organism>
<dbReference type="InterPro" id="IPR014056">
    <property type="entry name" value="TypeIITA-like_toxin_pred"/>
</dbReference>
<dbReference type="PANTHER" id="PTHR41791:SF1">
    <property type="entry name" value="SSL7039 PROTEIN"/>
    <property type="match status" value="1"/>
</dbReference>
<dbReference type="PANTHER" id="PTHR41791">
    <property type="entry name" value="SSL7039 PROTEIN"/>
    <property type="match status" value="1"/>
</dbReference>
<dbReference type="PIRSF" id="PIRSF028744">
    <property type="entry name" value="Addict_mod_HI1419"/>
    <property type="match status" value="1"/>
</dbReference>
<evidence type="ECO:0000313" key="2">
    <source>
        <dbReference type="Proteomes" id="UP001597158"/>
    </source>
</evidence>
<proteinExistence type="predicted"/>
<dbReference type="NCBIfam" id="TIGR02683">
    <property type="entry name" value="upstrm_HI1419"/>
    <property type="match status" value="1"/>
</dbReference>
<dbReference type="RefSeq" id="WP_277830197.1">
    <property type="nucleotide sequence ID" value="NZ_JARQZE010000001.1"/>
</dbReference>